<sequence>MKVPITHGLFRTVDKATHMEDCAYVGEAFGMFLTNDLEHLSDIIRNVEWAWRRDGQPAAKPVSSSVQHSAIVLYRRGIEVDGPCEQWKK</sequence>
<gene>
    <name evidence="1" type="ORF">IFM53868_08954</name>
</gene>
<proteinExistence type="predicted"/>
<keyword evidence="2" id="KW-1185">Reference proteome</keyword>
<name>A0ABQ1BA65_9EURO</name>
<accession>A0ABQ1BA65</accession>
<protein>
    <submittedName>
        <fullName evidence="1">Uncharacterized protein</fullName>
    </submittedName>
</protein>
<dbReference type="EMBL" id="BLKG01000144">
    <property type="protein sequence ID" value="GFF97209.1"/>
    <property type="molecule type" value="Genomic_DNA"/>
</dbReference>
<evidence type="ECO:0000313" key="1">
    <source>
        <dbReference type="EMBL" id="GFF97209.1"/>
    </source>
</evidence>
<evidence type="ECO:0000313" key="2">
    <source>
        <dbReference type="Proteomes" id="UP000465266"/>
    </source>
</evidence>
<organism evidence="1 2">
    <name type="scientific">Aspergillus udagawae</name>
    <dbReference type="NCBI Taxonomy" id="91492"/>
    <lineage>
        <taxon>Eukaryota</taxon>
        <taxon>Fungi</taxon>
        <taxon>Dikarya</taxon>
        <taxon>Ascomycota</taxon>
        <taxon>Pezizomycotina</taxon>
        <taxon>Eurotiomycetes</taxon>
        <taxon>Eurotiomycetidae</taxon>
        <taxon>Eurotiales</taxon>
        <taxon>Aspergillaceae</taxon>
        <taxon>Aspergillus</taxon>
        <taxon>Aspergillus subgen. Fumigati</taxon>
    </lineage>
</organism>
<dbReference type="Proteomes" id="UP000465266">
    <property type="component" value="Unassembled WGS sequence"/>
</dbReference>
<reference evidence="1 2" key="1">
    <citation type="submission" date="2020-01" db="EMBL/GenBank/DDBJ databases">
        <title>Draft genome sequence of Aspergillus udagawae IFM 53868.</title>
        <authorList>
            <person name="Takahashi H."/>
            <person name="Yaguchi T."/>
        </authorList>
    </citation>
    <scope>NUCLEOTIDE SEQUENCE [LARGE SCALE GENOMIC DNA]</scope>
    <source>
        <strain evidence="1 2">IFM 53868</strain>
    </source>
</reference>
<comment type="caution">
    <text evidence="1">The sequence shown here is derived from an EMBL/GenBank/DDBJ whole genome shotgun (WGS) entry which is preliminary data.</text>
</comment>